<dbReference type="PANTHER" id="PTHR43085:SF1">
    <property type="entry name" value="PSEUDOURIDINE KINASE-RELATED"/>
    <property type="match status" value="1"/>
</dbReference>
<feature type="domain" description="Carbohydrate kinase PfkB" evidence="6">
    <location>
        <begin position="6"/>
        <end position="298"/>
    </location>
</feature>
<dbReference type="Gene3D" id="3.40.1190.20">
    <property type="match status" value="1"/>
</dbReference>
<dbReference type="PANTHER" id="PTHR43085">
    <property type="entry name" value="HEXOKINASE FAMILY MEMBER"/>
    <property type="match status" value="1"/>
</dbReference>
<evidence type="ECO:0000256" key="1">
    <source>
        <dbReference type="ARBA" id="ARBA00010688"/>
    </source>
</evidence>
<evidence type="ECO:0000256" key="5">
    <source>
        <dbReference type="ARBA" id="ARBA00022840"/>
    </source>
</evidence>
<dbReference type="InterPro" id="IPR029056">
    <property type="entry name" value="Ribokinase-like"/>
</dbReference>
<dbReference type="GO" id="GO:0005524">
    <property type="term" value="F:ATP binding"/>
    <property type="evidence" value="ECO:0007669"/>
    <property type="project" value="UniProtKB-KW"/>
</dbReference>
<evidence type="ECO:0000259" key="6">
    <source>
        <dbReference type="Pfam" id="PF00294"/>
    </source>
</evidence>
<organism evidence="7 8">
    <name type="scientific">Flavobacterium succinicans</name>
    <dbReference type="NCBI Taxonomy" id="29536"/>
    <lineage>
        <taxon>Bacteria</taxon>
        <taxon>Pseudomonadati</taxon>
        <taxon>Bacteroidota</taxon>
        <taxon>Flavobacteriia</taxon>
        <taxon>Flavobacteriales</taxon>
        <taxon>Flavobacteriaceae</taxon>
        <taxon>Flavobacterium</taxon>
    </lineage>
</organism>
<dbReference type="Proteomes" id="UP000093807">
    <property type="component" value="Unassembled WGS sequence"/>
</dbReference>
<proteinExistence type="inferred from homology"/>
<gene>
    <name evidence="7" type="primary">iolC</name>
    <name evidence="7" type="ORF">FLB_25720</name>
</gene>
<dbReference type="PATRIC" id="fig|29536.5.peg.2672"/>
<evidence type="ECO:0000256" key="2">
    <source>
        <dbReference type="ARBA" id="ARBA00022679"/>
    </source>
</evidence>
<dbReference type="OrthoDB" id="9813569at2"/>
<comment type="caution">
    <text evidence="7">The sequence shown here is derived from an EMBL/GenBank/DDBJ whole genome shotgun (WGS) entry which is preliminary data.</text>
</comment>
<reference evidence="7 8" key="1">
    <citation type="submission" date="2016-06" db="EMBL/GenBank/DDBJ databases">
        <title>Draft genome sequence of Flavobacterium succinicans strain DD5b.</title>
        <authorList>
            <person name="Poehlein A."/>
            <person name="Daniel R."/>
            <person name="Simeonova D.D."/>
        </authorList>
    </citation>
    <scope>NUCLEOTIDE SEQUENCE [LARGE SCALE GENOMIC DNA]</scope>
    <source>
        <strain evidence="7 8">DD5b</strain>
    </source>
</reference>
<name>A0A199XNR8_9FLAO</name>
<dbReference type="InterPro" id="IPR011611">
    <property type="entry name" value="PfkB_dom"/>
</dbReference>
<evidence type="ECO:0000313" key="8">
    <source>
        <dbReference type="Proteomes" id="UP000093807"/>
    </source>
</evidence>
<dbReference type="Gene3D" id="2.20.150.10">
    <property type="entry name" value="putative 5-dehydro-2- deoxygluconokinase"/>
    <property type="match status" value="1"/>
</dbReference>
<keyword evidence="5" id="KW-0067">ATP-binding</keyword>
<dbReference type="AlphaFoldDB" id="A0A199XNR8"/>
<evidence type="ECO:0000256" key="4">
    <source>
        <dbReference type="ARBA" id="ARBA00022777"/>
    </source>
</evidence>
<accession>A0A199XNR8</accession>
<keyword evidence="3" id="KW-0547">Nucleotide-binding</keyword>
<dbReference type="EC" id="2.7.1.92" evidence="7"/>
<dbReference type="InterPro" id="IPR050306">
    <property type="entry name" value="PfkB_Carbo_kinase"/>
</dbReference>
<evidence type="ECO:0000256" key="3">
    <source>
        <dbReference type="ARBA" id="ARBA00022741"/>
    </source>
</evidence>
<dbReference type="RefSeq" id="WP_082923292.1">
    <property type="nucleotide sequence ID" value="NZ_JMTM01000070.1"/>
</dbReference>
<evidence type="ECO:0000313" key="7">
    <source>
        <dbReference type="EMBL" id="OAZ02901.1"/>
    </source>
</evidence>
<dbReference type="InterPro" id="IPR023314">
    <property type="entry name" value="Myo_inos_IolC-like_sf"/>
</dbReference>
<dbReference type="SUPFAM" id="SSF53613">
    <property type="entry name" value="Ribokinase-like"/>
    <property type="match status" value="1"/>
</dbReference>
<comment type="similarity">
    <text evidence="1">Belongs to the carbohydrate kinase PfkB family.</text>
</comment>
<dbReference type="GO" id="GO:0047590">
    <property type="term" value="F:5-dehydro-2-deoxygluconokinase activity"/>
    <property type="evidence" value="ECO:0007669"/>
    <property type="project" value="UniProtKB-EC"/>
</dbReference>
<keyword evidence="4 7" id="KW-0418">Kinase</keyword>
<protein>
    <submittedName>
        <fullName evidence="7">5-dehydro-2-deoxygluconokinase</fullName>
        <ecNumber evidence="7">2.7.1.92</ecNumber>
    </submittedName>
</protein>
<sequence length="310" mass="33972">MKKTIDLICAGEVLIDCIGQQTNATIAETTSYERFLGGSPTNVAMNAAKLGLSVELVASCGADGMGNFILDSLQKVKVGTQGVTQSETAATSIILVSKSTGTPDFIPYRNSDFLIESFQIPNEILQKAKIFHTTCFALSKNPAQKTILETAQLATQLGVKTSIDLNFSERIWPNRNEAKKVIALYLATDPFVKLSEDDCFRFFGKTQSESFILDYFHELGATTICLTKGKEGVILSDKIQGTIYQPALPVTQIKDTTGAGDAFWTGFLYAQLQQKKWEETLLIAQKLAVLKLQYLGALPSDLDIVNYLNQ</sequence>
<keyword evidence="8" id="KW-1185">Reference proteome</keyword>
<dbReference type="EMBL" id="JMTM01000070">
    <property type="protein sequence ID" value="OAZ02901.1"/>
    <property type="molecule type" value="Genomic_DNA"/>
</dbReference>
<keyword evidence="2 7" id="KW-0808">Transferase</keyword>
<dbReference type="Pfam" id="PF00294">
    <property type="entry name" value="PfkB"/>
    <property type="match status" value="1"/>
</dbReference>